<dbReference type="PROSITE" id="PS50893">
    <property type="entry name" value="ABC_TRANSPORTER_2"/>
    <property type="match status" value="2"/>
</dbReference>
<dbReference type="FunCoup" id="E3LWK4">
    <property type="interactions" value="3"/>
</dbReference>
<evidence type="ECO:0000256" key="6">
    <source>
        <dbReference type="ARBA" id="ARBA00022989"/>
    </source>
</evidence>
<dbReference type="FunFam" id="1.20.1560.10:FF:000081">
    <property type="entry name" value="Protein CBG24505"/>
    <property type="match status" value="1"/>
</dbReference>
<feature type="transmembrane region" description="Helical" evidence="9">
    <location>
        <begin position="56"/>
        <end position="78"/>
    </location>
</feature>
<keyword evidence="7 9" id="KW-0472">Membrane</keyword>
<organism evidence="13">
    <name type="scientific">Caenorhabditis remanei</name>
    <name type="common">Caenorhabditis vulgaris</name>
    <dbReference type="NCBI Taxonomy" id="31234"/>
    <lineage>
        <taxon>Eukaryota</taxon>
        <taxon>Metazoa</taxon>
        <taxon>Ecdysozoa</taxon>
        <taxon>Nematoda</taxon>
        <taxon>Chromadorea</taxon>
        <taxon>Rhabditida</taxon>
        <taxon>Rhabditina</taxon>
        <taxon>Rhabditomorpha</taxon>
        <taxon>Rhabditoidea</taxon>
        <taxon>Rhabditidae</taxon>
        <taxon>Peloderinae</taxon>
        <taxon>Caenorhabditis</taxon>
    </lineage>
</organism>
<protein>
    <submittedName>
        <fullName evidence="12">CRE-MRP-8 protein</fullName>
    </submittedName>
</protein>
<dbReference type="EMBL" id="DS268417">
    <property type="protein sequence ID" value="EFO83512.1"/>
    <property type="molecule type" value="Genomic_DNA"/>
</dbReference>
<name>E3LWK4_CAERE</name>
<dbReference type="CDD" id="cd18603">
    <property type="entry name" value="ABC_6TM_MRP1_2_3_6_D2_like"/>
    <property type="match status" value="1"/>
</dbReference>
<dbReference type="InterPro" id="IPR003439">
    <property type="entry name" value="ABC_transporter-like_ATP-bd"/>
</dbReference>
<dbReference type="GO" id="GO:0140359">
    <property type="term" value="F:ABC-type transporter activity"/>
    <property type="evidence" value="ECO:0007669"/>
    <property type="project" value="InterPro"/>
</dbReference>
<dbReference type="Gene3D" id="1.20.1560.10">
    <property type="entry name" value="ABC transporter type 1, transmembrane domain"/>
    <property type="match status" value="2"/>
</dbReference>
<dbReference type="PROSITE" id="PS50929">
    <property type="entry name" value="ABC_TM1F"/>
    <property type="match status" value="2"/>
</dbReference>
<proteinExistence type="predicted"/>
<dbReference type="CDD" id="cd03250">
    <property type="entry name" value="ABCC_MRP_domain1"/>
    <property type="match status" value="1"/>
</dbReference>
<evidence type="ECO:0000256" key="1">
    <source>
        <dbReference type="ARBA" id="ARBA00004141"/>
    </source>
</evidence>
<dbReference type="FunFam" id="1.20.1560.10:FF:000010">
    <property type="entry name" value="Multidrug resistance-associated ABC transporter"/>
    <property type="match status" value="1"/>
</dbReference>
<dbReference type="FunFam" id="3.40.50.300:FF:001847">
    <property type="entry name" value="ABC transporter, putative"/>
    <property type="match status" value="1"/>
</dbReference>
<dbReference type="OrthoDB" id="6500128at2759"/>
<evidence type="ECO:0000256" key="9">
    <source>
        <dbReference type="SAM" id="Phobius"/>
    </source>
</evidence>
<keyword evidence="13" id="KW-1185">Reference proteome</keyword>
<dbReference type="STRING" id="31234.E3LWK4"/>
<evidence type="ECO:0000256" key="5">
    <source>
        <dbReference type="ARBA" id="ARBA00022840"/>
    </source>
</evidence>
<evidence type="ECO:0000256" key="8">
    <source>
        <dbReference type="SAM" id="MobiDB-lite"/>
    </source>
</evidence>
<dbReference type="PANTHER" id="PTHR24223:SF415">
    <property type="entry name" value="FI20190P1"/>
    <property type="match status" value="1"/>
</dbReference>
<feature type="transmembrane region" description="Helical" evidence="9">
    <location>
        <begin position="18"/>
        <end position="36"/>
    </location>
</feature>
<feature type="transmembrane region" description="Helical" evidence="9">
    <location>
        <begin position="950"/>
        <end position="973"/>
    </location>
</feature>
<feature type="domain" description="ABC transmembrane type-1" evidence="11">
    <location>
        <begin position="278"/>
        <end position="561"/>
    </location>
</feature>
<dbReference type="SUPFAM" id="SSF90123">
    <property type="entry name" value="ABC transporter transmembrane region"/>
    <property type="match status" value="2"/>
</dbReference>
<gene>
    <name evidence="12" type="primary">Cre-mrp-8</name>
    <name evidence="12" type="ORF">CRE_03108</name>
</gene>
<dbReference type="InterPro" id="IPR027417">
    <property type="entry name" value="P-loop_NTPase"/>
</dbReference>
<dbReference type="Gene3D" id="3.40.50.300">
    <property type="entry name" value="P-loop containing nucleotide triphosphate hydrolases"/>
    <property type="match status" value="2"/>
</dbReference>
<feature type="domain" description="ABC transmembrane type-1" evidence="11">
    <location>
        <begin position="900"/>
        <end position="1191"/>
    </location>
</feature>
<comment type="subcellular location">
    <subcellularLocation>
        <location evidence="1">Membrane</location>
        <topology evidence="1">Multi-pass membrane protein</topology>
    </subcellularLocation>
</comment>
<dbReference type="SMART" id="SM00382">
    <property type="entry name" value="AAA"/>
    <property type="match status" value="2"/>
</dbReference>
<dbReference type="InterPro" id="IPR003593">
    <property type="entry name" value="AAA+_ATPase"/>
</dbReference>
<sequence length="1469" mass="165698">MRYQEQCFGDGFKEPYCLLFRDGIAALPLVAFWILIPSYTRIVRNNEPELRAPKYFWAHLIFQVLLLVDNAVFGALYFNQSDHFLPLLRFFQVLSYANCCIWFSLLSKRLHSIHPSFCFIFLVLLVLKAVQLLILAFESTVDAGVIAEFVLLMAETALLSGSTKRLGENEEKAKLTPEEKSSFISKIFFCWLNPLIRTGAKDSLTNENLHNLNQNATSEWLYTRWRDEFRKAKESESTHREISEKVPPWSYCTPENLGTVRETSIVWPFIRIQKATIITLTLARLIADVVHYLNPILLKQLIDYVSLHDQPLSFGIAIACIMFLSATTRSLLQNYQIAGMCRQAVYYQTVLSNAILHKILKLSPSARSNRTAGEILNHAAVDIEIIVHSVPYLQNMWSVPFQVTLAMTMLAITLGWAAGAGVIIMILFVPLNFLTSRFIKTSQQKQMKIKDERTKLSNEMLNGIKVVKLYAWEESFEEQINKLRAKEVKMFRNVCILSRIVDVANAASPFLVAIGSFTCYVLWSPDENGLTPSVAFVALVIFNQLRQPMRMVANLINTLVQARVSNKRLRQFLNDEEMESKTEVALGNAIVFKNATLNWKGPMNPPVLRDLCATIKPGQLIAIVGSVGGGKSSLLSAVLDEMVLLEGRVKIGGSIAYVPQHSWIFNKSIKENILFGNEYSKYFYNQVVGSCQLRPDFKHFQQGEQTMVGENGITLSGGQKARISLARAVYQDKDIYLLDDPLSAVDAHVGRALFDKVIGPEGLLRSKTRVLVTHNLQYTKYVDSIYVIEDGQIVQHGSFEDIAHLEGPFGRLWAECENPEEAEDPEELDDVVPEDVTPLEIIEKTEAVKKVDRTNSHISEKSEKSQKPENPENVQLGRVKKSVYNLYIRTMGIFNTSAFFIFFISHFTVMIMRSLWLSDWSNENAELKKRGGVSGNSSYEDEMISVETRLIVYAGFGGLEMLLLALAFTVLTIGSLRASYRLHAPLIHSLLRAPISFFDTTPIGRIINRLSRDLDVIDKLQDNIRMCTQTLLNACMILVLISISTPIFLLCAAPLILIYYFVMIYYIPTSRQLKRLESANRSPILSTIAESIHGASSIRAFDKTDRTTSALATNVDKFAQCRYLSHMSNRWLATRLELLGNTTVLFASLSATLSTKYFGLTPGMAGLSVSYALTITEVLNICVRAVSEIESNIVSVERVNEYQTLEPEAPWTVEGSLENEEKWPSKGKIELNKFSMRYRKNLPLVLKEIDLKIEGGERIGVIGRTGSGKSSLTMALYRMIEAESGTIRIDDVEIDSIGLHQLRSKLIIIPQEPVVFSGTLRFNLDPFNQYLDDQIWRCLDICQLKQFAQEDEKTLDRHIAEGGKNMSVGERQLLCLCRALLRGARIVILDEATASVDTVTDGIVQRAIRQHFPQSTTISIAHRLDTIVDSDRIVVLDAGRVAEFDTPSNLLLNPDSLYSQLLNEKNRKQ</sequence>
<dbReference type="GO" id="GO:0016887">
    <property type="term" value="F:ATP hydrolysis activity"/>
    <property type="evidence" value="ECO:0007669"/>
    <property type="project" value="InterPro"/>
</dbReference>
<dbReference type="FunFam" id="3.40.50.300:FF:000838">
    <property type="entry name" value="ABC multidrug transporter (Eurofung)"/>
    <property type="match status" value="1"/>
</dbReference>
<dbReference type="InterPro" id="IPR017871">
    <property type="entry name" value="ABC_transporter-like_CS"/>
</dbReference>
<keyword evidence="3 9" id="KW-0812">Transmembrane</keyword>
<feature type="region of interest" description="Disordered" evidence="8">
    <location>
        <begin position="852"/>
        <end position="872"/>
    </location>
</feature>
<dbReference type="Pfam" id="PF00005">
    <property type="entry name" value="ABC_tran"/>
    <property type="match status" value="2"/>
</dbReference>
<dbReference type="OMA" id="MEYSAHS"/>
<dbReference type="InterPro" id="IPR036640">
    <property type="entry name" value="ABC1_TM_sf"/>
</dbReference>
<keyword evidence="4" id="KW-0547">Nucleotide-binding</keyword>
<dbReference type="InterPro" id="IPR011527">
    <property type="entry name" value="ABC1_TM_dom"/>
</dbReference>
<accession>E3LWK4</accession>
<feature type="compositionally biased region" description="Basic and acidic residues" evidence="8">
    <location>
        <begin position="852"/>
        <end position="870"/>
    </location>
</feature>
<keyword evidence="2" id="KW-0813">Transport</keyword>
<feature type="domain" description="ABC transporter" evidence="10">
    <location>
        <begin position="590"/>
        <end position="815"/>
    </location>
</feature>
<dbReference type="Proteomes" id="UP000008281">
    <property type="component" value="Unassembled WGS sequence"/>
</dbReference>
<dbReference type="CDD" id="cd18595">
    <property type="entry name" value="ABC_6TM_MRP1_2_3_6_D1_like"/>
    <property type="match status" value="1"/>
</dbReference>
<evidence type="ECO:0000256" key="3">
    <source>
        <dbReference type="ARBA" id="ARBA00022692"/>
    </source>
</evidence>
<evidence type="ECO:0000256" key="7">
    <source>
        <dbReference type="ARBA" id="ARBA00023136"/>
    </source>
</evidence>
<dbReference type="PANTHER" id="PTHR24223">
    <property type="entry name" value="ATP-BINDING CASSETTE SUB-FAMILY C"/>
    <property type="match status" value="1"/>
</dbReference>
<feature type="transmembrane region" description="Helical" evidence="9">
    <location>
        <begin position="117"/>
        <end position="137"/>
    </location>
</feature>
<dbReference type="InterPro" id="IPR050173">
    <property type="entry name" value="ABC_transporter_C-like"/>
</dbReference>
<keyword evidence="6 9" id="KW-1133">Transmembrane helix</keyword>
<evidence type="ECO:0000259" key="11">
    <source>
        <dbReference type="PROSITE" id="PS50929"/>
    </source>
</evidence>
<evidence type="ECO:0000313" key="12">
    <source>
        <dbReference type="EMBL" id="EFO83512.1"/>
    </source>
</evidence>
<feature type="transmembrane region" description="Helical" evidence="9">
    <location>
        <begin position="405"/>
        <end position="434"/>
    </location>
</feature>
<dbReference type="PROSITE" id="PS00211">
    <property type="entry name" value="ABC_TRANSPORTER_1"/>
    <property type="match status" value="2"/>
</dbReference>
<evidence type="ECO:0000256" key="2">
    <source>
        <dbReference type="ARBA" id="ARBA00022448"/>
    </source>
</evidence>
<dbReference type="InParanoid" id="E3LWK4"/>
<evidence type="ECO:0000259" key="10">
    <source>
        <dbReference type="PROSITE" id="PS50893"/>
    </source>
</evidence>
<keyword evidence="5" id="KW-0067">ATP-binding</keyword>
<reference evidence="12" key="1">
    <citation type="submission" date="2007-07" db="EMBL/GenBank/DDBJ databases">
        <title>PCAP assembly of the Caenorhabditis remanei genome.</title>
        <authorList>
            <consortium name="The Caenorhabditis remanei Sequencing Consortium"/>
            <person name="Wilson R.K."/>
        </authorList>
    </citation>
    <scope>NUCLEOTIDE SEQUENCE [LARGE SCALE GENOMIC DNA]</scope>
    <source>
        <strain evidence="12">PB4641</strain>
    </source>
</reference>
<dbReference type="eggNOG" id="KOG0054">
    <property type="taxonomic scope" value="Eukaryota"/>
</dbReference>
<feature type="transmembrane region" description="Helical" evidence="9">
    <location>
        <begin position="886"/>
        <end position="912"/>
    </location>
</feature>
<feature type="transmembrane region" description="Helical" evidence="9">
    <location>
        <begin position="84"/>
        <end position="105"/>
    </location>
</feature>
<dbReference type="Pfam" id="PF00664">
    <property type="entry name" value="ABC_membrane"/>
    <property type="match status" value="2"/>
</dbReference>
<dbReference type="SUPFAM" id="SSF52540">
    <property type="entry name" value="P-loop containing nucleoside triphosphate hydrolases"/>
    <property type="match status" value="2"/>
</dbReference>
<dbReference type="CDD" id="cd03244">
    <property type="entry name" value="ABCC_MRP_domain2"/>
    <property type="match status" value="1"/>
</dbReference>
<evidence type="ECO:0000313" key="13">
    <source>
        <dbReference type="Proteomes" id="UP000008281"/>
    </source>
</evidence>
<feature type="transmembrane region" description="Helical" evidence="9">
    <location>
        <begin position="1034"/>
        <end position="1067"/>
    </location>
</feature>
<evidence type="ECO:0000256" key="4">
    <source>
        <dbReference type="ARBA" id="ARBA00022741"/>
    </source>
</evidence>
<feature type="domain" description="ABC transporter" evidence="10">
    <location>
        <begin position="1229"/>
        <end position="1463"/>
    </location>
</feature>
<dbReference type="HOGENOM" id="CLU_000604_27_1_1"/>
<dbReference type="GO" id="GO:0005524">
    <property type="term" value="F:ATP binding"/>
    <property type="evidence" value="ECO:0007669"/>
    <property type="project" value="UniProtKB-KW"/>
</dbReference>
<dbReference type="GO" id="GO:0016020">
    <property type="term" value="C:membrane"/>
    <property type="evidence" value="ECO:0007669"/>
    <property type="project" value="UniProtKB-SubCell"/>
</dbReference>